<name>A0A914P446_9BILA</name>
<evidence type="ECO:0000313" key="1">
    <source>
        <dbReference type="Proteomes" id="UP000887578"/>
    </source>
</evidence>
<organism evidence="1 2">
    <name type="scientific">Panagrolaimus davidi</name>
    <dbReference type="NCBI Taxonomy" id="227884"/>
    <lineage>
        <taxon>Eukaryota</taxon>
        <taxon>Metazoa</taxon>
        <taxon>Ecdysozoa</taxon>
        <taxon>Nematoda</taxon>
        <taxon>Chromadorea</taxon>
        <taxon>Rhabditida</taxon>
        <taxon>Tylenchina</taxon>
        <taxon>Panagrolaimomorpha</taxon>
        <taxon>Panagrolaimoidea</taxon>
        <taxon>Panagrolaimidae</taxon>
        <taxon>Panagrolaimus</taxon>
    </lineage>
</organism>
<dbReference type="Proteomes" id="UP000887578">
    <property type="component" value="Unplaced"/>
</dbReference>
<dbReference type="AlphaFoldDB" id="A0A914P446"/>
<proteinExistence type="predicted"/>
<keyword evidence="1" id="KW-1185">Reference proteome</keyword>
<evidence type="ECO:0000313" key="2">
    <source>
        <dbReference type="WBParaSite" id="PDA_v2.g12069.t1"/>
    </source>
</evidence>
<sequence length="172" mass="19724">MNSTKFDNFLPQEFSLPKPLILYILENASSYLLKKLNKTCKYLFLKRNFTIIDKLVIFDEITTDGFKESISGYNVTIHLSKLNRFKGKLWITDKLCAYYSAPNLSSIVDKIVKCDIKNLDVHENITFNEFIILTASGNIEKIDLQNPIQYSNGTYLALDDLLLMIPKASNIV</sequence>
<accession>A0A914P446</accession>
<reference evidence="2" key="1">
    <citation type="submission" date="2022-11" db="UniProtKB">
        <authorList>
            <consortium name="WormBaseParasite"/>
        </authorList>
    </citation>
    <scope>IDENTIFICATION</scope>
</reference>
<dbReference type="WBParaSite" id="PDA_v2.g12069.t1">
    <property type="protein sequence ID" value="PDA_v2.g12069.t1"/>
    <property type="gene ID" value="PDA_v2.g12069"/>
</dbReference>
<protein>
    <submittedName>
        <fullName evidence="2">F-box domain-containing protein</fullName>
    </submittedName>
</protein>